<dbReference type="GO" id="GO:0006629">
    <property type="term" value="P:lipid metabolic process"/>
    <property type="evidence" value="ECO:0007669"/>
    <property type="project" value="InterPro"/>
</dbReference>
<sequence length="418" mass="46037">MLVNSILLTGLVAATQVAASPCKPPPKYKPIESIQLGPRPYWLVDDMNDSPVKKQLEECKDIKEFKPSVWSIAHRGGGTLFMPEHSVESNLAGARMGAGVLECDVAFTSDRQLVCRHSQCDLHYTTDIVTHPELNAKCTTPFEPAKDGKPATAKCCTSDITLAEFKTLCARMEGANTKATTAKEYLLGAPIWRTELYGNCGTVLTHKEHIRMTDELGLQFTPELKNPSVDGVAMPFDGDYTQEDYAQQLIDEYRQAGIDPRRVWPQSFHYPDILYWLDNEPEFGEQAVYLDENGETAATFPNAVANLTNYKADGVKIVAPPLPYLVTLDDKGKIVPSAYAAKANELGLKIITWSLERSGVLSDGTKGGYYYTTIADAIKTDGDVFELLHVLAKDIGVLGVFSDWSATVTYYANCLGLF</sequence>
<dbReference type="PANTHER" id="PTHR43620:SF7">
    <property type="entry name" value="GLYCEROPHOSPHODIESTER PHOSPHODIESTERASE GDPD5-RELATED"/>
    <property type="match status" value="1"/>
</dbReference>
<comment type="catalytic activity">
    <reaction evidence="6">
        <text>a sn-glycero-3-phosphodiester + H2O = an alcohol + sn-glycerol 3-phosphate + H(+)</text>
        <dbReference type="Rhea" id="RHEA:12969"/>
        <dbReference type="ChEBI" id="CHEBI:15377"/>
        <dbReference type="ChEBI" id="CHEBI:15378"/>
        <dbReference type="ChEBI" id="CHEBI:30879"/>
        <dbReference type="ChEBI" id="CHEBI:57597"/>
        <dbReference type="ChEBI" id="CHEBI:83408"/>
        <dbReference type="EC" id="3.1.4.46"/>
    </reaction>
</comment>
<gene>
    <name evidence="9" type="ORF">BN1708_014176</name>
</gene>
<reference evidence="9 10" key="1">
    <citation type="submission" date="2015-05" db="EMBL/GenBank/DDBJ databases">
        <authorList>
            <person name="Wang D.B."/>
            <person name="Wang M."/>
        </authorList>
    </citation>
    <scope>NUCLEOTIDE SEQUENCE [LARGE SCALE GENOMIC DNA]</scope>
    <source>
        <strain evidence="9">VL1</strain>
    </source>
</reference>
<evidence type="ECO:0000256" key="2">
    <source>
        <dbReference type="ARBA" id="ARBA00012247"/>
    </source>
</evidence>
<dbReference type="EC" id="3.1.4.46" evidence="2"/>
<dbReference type="Pfam" id="PF03009">
    <property type="entry name" value="GDPD"/>
    <property type="match status" value="1"/>
</dbReference>
<evidence type="ECO:0000256" key="4">
    <source>
        <dbReference type="ARBA" id="ARBA00022798"/>
    </source>
</evidence>
<evidence type="ECO:0000259" key="8">
    <source>
        <dbReference type="PROSITE" id="PS51704"/>
    </source>
</evidence>
<evidence type="ECO:0000313" key="10">
    <source>
        <dbReference type="Proteomes" id="UP000044602"/>
    </source>
</evidence>
<accession>A0A0G4LSZ6</accession>
<keyword evidence="3 7" id="KW-0732">Signal</keyword>
<organism evidence="9 10">
    <name type="scientific">Verticillium longisporum</name>
    <name type="common">Verticillium dahliae var. longisporum</name>
    <dbReference type="NCBI Taxonomy" id="100787"/>
    <lineage>
        <taxon>Eukaryota</taxon>
        <taxon>Fungi</taxon>
        <taxon>Dikarya</taxon>
        <taxon>Ascomycota</taxon>
        <taxon>Pezizomycotina</taxon>
        <taxon>Sordariomycetes</taxon>
        <taxon>Hypocreomycetidae</taxon>
        <taxon>Glomerellales</taxon>
        <taxon>Plectosphaerellaceae</taxon>
        <taxon>Verticillium</taxon>
    </lineage>
</organism>
<keyword evidence="4" id="KW-0319">Glycerol metabolism</keyword>
<proteinExistence type="inferred from homology"/>
<dbReference type="SUPFAM" id="SSF51695">
    <property type="entry name" value="PLC-like phosphodiesterases"/>
    <property type="match status" value="1"/>
</dbReference>
<evidence type="ECO:0000313" key="9">
    <source>
        <dbReference type="EMBL" id="CRK25196.1"/>
    </source>
</evidence>
<dbReference type="PROSITE" id="PS51704">
    <property type="entry name" value="GP_PDE"/>
    <property type="match status" value="1"/>
</dbReference>
<dbReference type="GO" id="GO:0006071">
    <property type="term" value="P:glycerol metabolic process"/>
    <property type="evidence" value="ECO:0007669"/>
    <property type="project" value="UniProtKB-KW"/>
</dbReference>
<feature type="chain" id="PRO_5002566838" description="glycerophosphodiester phosphodiesterase" evidence="7">
    <location>
        <begin position="20"/>
        <end position="418"/>
    </location>
</feature>
<dbReference type="PANTHER" id="PTHR43620">
    <property type="entry name" value="GLYCEROPHOSPHORYL DIESTER PHOSPHODIESTERASE"/>
    <property type="match status" value="1"/>
</dbReference>
<dbReference type="FunFam" id="3.20.20.190:FF:000040">
    <property type="entry name" value="Glycerophosphoryl diester phosphodiesterase family protein"/>
    <property type="match status" value="1"/>
</dbReference>
<feature type="domain" description="GP-PDE" evidence="8">
    <location>
        <begin position="69"/>
        <end position="377"/>
    </location>
</feature>
<evidence type="ECO:0000256" key="6">
    <source>
        <dbReference type="ARBA" id="ARBA00047512"/>
    </source>
</evidence>
<dbReference type="Proteomes" id="UP000044602">
    <property type="component" value="Unassembled WGS sequence"/>
</dbReference>
<dbReference type="STRING" id="100787.A0A0G4LSZ6"/>
<feature type="signal peptide" evidence="7">
    <location>
        <begin position="1"/>
        <end position="19"/>
    </location>
</feature>
<evidence type="ECO:0000256" key="1">
    <source>
        <dbReference type="ARBA" id="ARBA00007277"/>
    </source>
</evidence>
<dbReference type="GO" id="GO:0008889">
    <property type="term" value="F:glycerophosphodiester phosphodiesterase activity"/>
    <property type="evidence" value="ECO:0007669"/>
    <property type="project" value="UniProtKB-EC"/>
</dbReference>
<dbReference type="EMBL" id="CVQH01018557">
    <property type="protein sequence ID" value="CRK25196.1"/>
    <property type="molecule type" value="Genomic_DNA"/>
</dbReference>
<protein>
    <recommendedName>
        <fullName evidence="2">glycerophosphodiester phosphodiesterase</fullName>
        <ecNumber evidence="2">3.1.4.46</ecNumber>
    </recommendedName>
</protein>
<dbReference type="Gene3D" id="3.20.20.190">
    <property type="entry name" value="Phosphatidylinositol (PI) phosphodiesterase"/>
    <property type="match status" value="1"/>
</dbReference>
<dbReference type="InterPro" id="IPR017946">
    <property type="entry name" value="PLC-like_Pdiesterase_TIM-brl"/>
</dbReference>
<name>A0A0G4LSZ6_VERLO</name>
<evidence type="ECO:0000256" key="3">
    <source>
        <dbReference type="ARBA" id="ARBA00022729"/>
    </source>
</evidence>
<evidence type="ECO:0000256" key="7">
    <source>
        <dbReference type="SAM" id="SignalP"/>
    </source>
</evidence>
<evidence type="ECO:0000256" key="5">
    <source>
        <dbReference type="ARBA" id="ARBA00022801"/>
    </source>
</evidence>
<comment type="similarity">
    <text evidence="1">Belongs to the glycerophosphoryl diester phosphodiesterase family.</text>
</comment>
<keyword evidence="10" id="KW-1185">Reference proteome</keyword>
<dbReference type="AlphaFoldDB" id="A0A0G4LSZ6"/>
<dbReference type="InterPro" id="IPR030395">
    <property type="entry name" value="GP_PDE_dom"/>
</dbReference>
<keyword evidence="5" id="KW-0378">Hydrolase</keyword>